<keyword evidence="8 13" id="KW-0949">S-adenosyl-L-methionine</keyword>
<reference evidence="15 16" key="1">
    <citation type="submission" date="2018-03" db="EMBL/GenBank/DDBJ databases">
        <title>Complete genome sequence of Thauera aromatica, a model organism for studying aromatic compound degradation under denitrifying conditions.</title>
        <authorList>
            <person name="Lo H.-Y."/>
            <person name="Goris T."/>
            <person name="Boll M."/>
            <person name="Mueller J.A."/>
        </authorList>
    </citation>
    <scope>NUCLEOTIDE SEQUENCE [LARGE SCALE GENOMIC DNA]</scope>
    <source>
        <strain evidence="15 16">K172</strain>
    </source>
</reference>
<comment type="catalytic activity">
    <reaction evidence="12">
        <text>cytidine(967) in 16S rRNA + S-adenosyl-L-methionine = 5-methylcytidine(967) in 16S rRNA + S-adenosyl-L-homocysteine + H(+)</text>
        <dbReference type="Rhea" id="RHEA:42748"/>
        <dbReference type="Rhea" id="RHEA-COMP:10219"/>
        <dbReference type="Rhea" id="RHEA-COMP:10220"/>
        <dbReference type="ChEBI" id="CHEBI:15378"/>
        <dbReference type="ChEBI" id="CHEBI:57856"/>
        <dbReference type="ChEBI" id="CHEBI:59789"/>
        <dbReference type="ChEBI" id="CHEBI:74483"/>
        <dbReference type="ChEBI" id="CHEBI:82748"/>
        <dbReference type="EC" id="2.1.1.176"/>
    </reaction>
</comment>
<dbReference type="InterPro" id="IPR001678">
    <property type="entry name" value="MeTrfase_RsmB-F_NOP2_dom"/>
</dbReference>
<proteinExistence type="inferred from homology"/>
<dbReference type="PANTHER" id="PTHR22807:SF61">
    <property type="entry name" value="NOL1_NOP2_SUN FAMILY PROTEIN _ ANTITERMINATION NUSB DOMAIN-CONTAINING PROTEIN"/>
    <property type="match status" value="1"/>
</dbReference>
<evidence type="ECO:0000256" key="13">
    <source>
        <dbReference type="PROSITE-ProRule" id="PRU01023"/>
    </source>
</evidence>
<dbReference type="SUPFAM" id="SSF53335">
    <property type="entry name" value="S-adenosyl-L-methionine-dependent methyltransferases"/>
    <property type="match status" value="1"/>
</dbReference>
<dbReference type="Pfam" id="PF22458">
    <property type="entry name" value="RsmF-B_ferredox"/>
    <property type="match status" value="1"/>
</dbReference>
<dbReference type="PRINTS" id="PR02008">
    <property type="entry name" value="RCMTFAMILY"/>
</dbReference>
<sequence>MRLREDSLAYALQQAAGMVAAVIDGGNLTDAFERLLASHPGWPDAVRGAVRDLAWTTLREYGRGDAVLAQLVHTPPPVEIRALLLVALQRLWQKPEQAHTVVDQAVEAAVASMPGLKGMVNGVLRNALRRQGQWQEWIEADPGARHACPPWWQARLRAAHPQDWQAVLEAGRQRPPMALRVNPRRSTVADALAELEAAGASARVLENGALLLAQPRAVARLPGYAEGRLSVQDAGAQWAARLLQAEAGMRVLDACAAPGGKTAHVLEGADVDLLALELDPLRAGRIERNLARLGLAATVRVADCRRLESWWDGRPFERILADVPCSASGVVRRHPDIKWLRRDTDIARFAAQQAEILDALWRVLAPGGTMLYVTCSVFDQENAGQIARFCARHADAERLPIDGRTELQLLPNAEHDGFYFARLRKAP</sequence>
<dbReference type="InterPro" id="IPR054728">
    <property type="entry name" value="RsmB-like_ferredoxin"/>
</dbReference>
<evidence type="ECO:0000313" key="15">
    <source>
        <dbReference type="EMBL" id="AVR90273.1"/>
    </source>
</evidence>
<comment type="similarity">
    <text evidence="13">Belongs to the class I-like SAM-binding methyltransferase superfamily. RsmB/NOP family.</text>
</comment>
<dbReference type="NCBIfam" id="TIGR00563">
    <property type="entry name" value="rsmB"/>
    <property type="match status" value="1"/>
</dbReference>
<dbReference type="GO" id="GO:0008649">
    <property type="term" value="F:rRNA methyltransferase activity"/>
    <property type="evidence" value="ECO:0007669"/>
    <property type="project" value="InterPro"/>
</dbReference>
<evidence type="ECO:0000259" key="14">
    <source>
        <dbReference type="PROSITE" id="PS51686"/>
    </source>
</evidence>
<name>A0A2R4BSS3_THAAR</name>
<dbReference type="GO" id="GO:0005737">
    <property type="term" value="C:cytoplasm"/>
    <property type="evidence" value="ECO:0007669"/>
    <property type="project" value="UniProtKB-SubCell"/>
</dbReference>
<organism evidence="15 16">
    <name type="scientific">Thauera aromatica K172</name>
    <dbReference type="NCBI Taxonomy" id="44139"/>
    <lineage>
        <taxon>Bacteria</taxon>
        <taxon>Pseudomonadati</taxon>
        <taxon>Pseudomonadota</taxon>
        <taxon>Betaproteobacteria</taxon>
        <taxon>Rhodocyclales</taxon>
        <taxon>Zoogloeaceae</taxon>
        <taxon>Thauera</taxon>
    </lineage>
</organism>
<evidence type="ECO:0000256" key="4">
    <source>
        <dbReference type="ARBA" id="ARBA00022490"/>
    </source>
</evidence>
<evidence type="ECO:0000256" key="6">
    <source>
        <dbReference type="ARBA" id="ARBA00022603"/>
    </source>
</evidence>
<feature type="binding site" evidence="13">
    <location>
        <begin position="255"/>
        <end position="261"/>
    </location>
    <ligand>
        <name>S-adenosyl-L-methionine</name>
        <dbReference type="ChEBI" id="CHEBI:59789"/>
    </ligand>
</feature>
<evidence type="ECO:0000256" key="2">
    <source>
        <dbReference type="ARBA" id="ARBA00004496"/>
    </source>
</evidence>
<accession>A0A2R4BSS3</accession>
<comment type="function">
    <text evidence="1">Specifically methylates the cytosine at position 967 (m5C967) of 16S rRNA.</text>
</comment>
<dbReference type="EC" id="2.1.1.176" evidence="3"/>
<protein>
    <recommendedName>
        <fullName evidence="3">16S rRNA (cytosine(967)-C(5))-methyltransferase</fullName>
        <ecNumber evidence="3">2.1.1.176</ecNumber>
    </recommendedName>
    <alternativeName>
        <fullName evidence="10">16S rRNA m5C967 methyltransferase</fullName>
    </alternativeName>
    <alternativeName>
        <fullName evidence="11">rRNA (cytosine-C(5)-)-methyltransferase RsmB</fullName>
    </alternativeName>
</protein>
<dbReference type="PANTHER" id="PTHR22807">
    <property type="entry name" value="NOP2 YEAST -RELATED NOL1/NOP2/FMU SUN DOMAIN-CONTAINING"/>
    <property type="match status" value="1"/>
</dbReference>
<dbReference type="InterPro" id="IPR006027">
    <property type="entry name" value="NusB_RsmB_TIM44"/>
</dbReference>
<feature type="binding site" evidence="13">
    <location>
        <position position="322"/>
    </location>
    <ligand>
        <name>S-adenosyl-L-methionine</name>
        <dbReference type="ChEBI" id="CHEBI:59789"/>
    </ligand>
</feature>
<feature type="binding site" evidence="13">
    <location>
        <position position="303"/>
    </location>
    <ligand>
        <name>S-adenosyl-L-methionine</name>
        <dbReference type="ChEBI" id="CHEBI:59789"/>
    </ligand>
</feature>
<keyword evidence="5" id="KW-0698">rRNA processing</keyword>
<dbReference type="KEGG" id="tak:Tharo_3392"/>
<evidence type="ECO:0000256" key="11">
    <source>
        <dbReference type="ARBA" id="ARBA00031088"/>
    </source>
</evidence>
<feature type="binding site" evidence="13">
    <location>
        <position position="277"/>
    </location>
    <ligand>
        <name>S-adenosyl-L-methionine</name>
        <dbReference type="ChEBI" id="CHEBI:59789"/>
    </ligand>
</feature>
<dbReference type="InterPro" id="IPR023267">
    <property type="entry name" value="RCMT"/>
</dbReference>
<dbReference type="AlphaFoldDB" id="A0A2R4BSS3"/>
<evidence type="ECO:0000256" key="8">
    <source>
        <dbReference type="ARBA" id="ARBA00022691"/>
    </source>
</evidence>
<dbReference type="Gene3D" id="3.40.50.150">
    <property type="entry name" value="Vaccinia Virus protein VP39"/>
    <property type="match status" value="1"/>
</dbReference>
<evidence type="ECO:0000256" key="10">
    <source>
        <dbReference type="ARBA" id="ARBA00030399"/>
    </source>
</evidence>
<dbReference type="Gene3D" id="1.10.287.730">
    <property type="entry name" value="Helix hairpin bin"/>
    <property type="match status" value="1"/>
</dbReference>
<keyword evidence="7 13" id="KW-0808">Transferase</keyword>
<feature type="active site" description="Nucleophile" evidence="13">
    <location>
        <position position="375"/>
    </location>
</feature>
<keyword evidence="9 13" id="KW-0694">RNA-binding</keyword>
<dbReference type="Proteomes" id="UP000241885">
    <property type="component" value="Chromosome"/>
</dbReference>
<feature type="domain" description="SAM-dependent MTase RsmB/NOP-type" evidence="14">
    <location>
        <begin position="167"/>
        <end position="426"/>
    </location>
</feature>
<keyword evidence="6 13" id="KW-0489">Methyltransferase</keyword>
<dbReference type="Pfam" id="PF01029">
    <property type="entry name" value="NusB"/>
    <property type="match status" value="1"/>
</dbReference>
<dbReference type="NCBIfam" id="NF008149">
    <property type="entry name" value="PRK10901.1"/>
    <property type="match status" value="1"/>
</dbReference>
<dbReference type="InterPro" id="IPR029063">
    <property type="entry name" value="SAM-dependent_MTases_sf"/>
</dbReference>
<keyword evidence="4" id="KW-0963">Cytoplasm</keyword>
<dbReference type="Gene3D" id="1.10.940.10">
    <property type="entry name" value="NusB-like"/>
    <property type="match status" value="1"/>
</dbReference>
<dbReference type="InterPro" id="IPR049560">
    <property type="entry name" value="MeTrfase_RsmB-F_NOP2_cat"/>
</dbReference>
<dbReference type="FunFam" id="3.40.50.150:FF:000022">
    <property type="entry name" value="Ribosomal RNA small subunit methyltransferase B"/>
    <property type="match status" value="1"/>
</dbReference>
<dbReference type="GO" id="GO:0003723">
    <property type="term" value="F:RNA binding"/>
    <property type="evidence" value="ECO:0007669"/>
    <property type="project" value="UniProtKB-UniRule"/>
</dbReference>
<evidence type="ECO:0000256" key="9">
    <source>
        <dbReference type="ARBA" id="ARBA00022884"/>
    </source>
</evidence>
<dbReference type="InterPro" id="IPR035926">
    <property type="entry name" value="NusB-like_sf"/>
</dbReference>
<evidence type="ECO:0000256" key="12">
    <source>
        <dbReference type="ARBA" id="ARBA00047283"/>
    </source>
</evidence>
<dbReference type="GO" id="GO:0006355">
    <property type="term" value="P:regulation of DNA-templated transcription"/>
    <property type="evidence" value="ECO:0007669"/>
    <property type="project" value="InterPro"/>
</dbReference>
<evidence type="ECO:0000313" key="16">
    <source>
        <dbReference type="Proteomes" id="UP000241885"/>
    </source>
</evidence>
<evidence type="ECO:0000256" key="5">
    <source>
        <dbReference type="ARBA" id="ARBA00022552"/>
    </source>
</evidence>
<dbReference type="Pfam" id="PF01189">
    <property type="entry name" value="Methyltr_RsmB-F"/>
    <property type="match status" value="1"/>
</dbReference>
<dbReference type="CDD" id="cd02440">
    <property type="entry name" value="AdoMet_MTases"/>
    <property type="match status" value="1"/>
</dbReference>
<keyword evidence="16" id="KW-1185">Reference proteome</keyword>
<dbReference type="Gene3D" id="3.30.70.1170">
    <property type="entry name" value="Sun protein, domain 3"/>
    <property type="match status" value="1"/>
</dbReference>
<gene>
    <name evidence="15" type="ORF">Tharo_3392</name>
</gene>
<evidence type="ECO:0000256" key="1">
    <source>
        <dbReference type="ARBA" id="ARBA00002724"/>
    </source>
</evidence>
<evidence type="ECO:0000256" key="7">
    <source>
        <dbReference type="ARBA" id="ARBA00022679"/>
    </source>
</evidence>
<dbReference type="InterPro" id="IPR004573">
    <property type="entry name" value="rRNA_ssu_MeTfrase_B"/>
</dbReference>
<dbReference type="EMBL" id="CP028339">
    <property type="protein sequence ID" value="AVR90273.1"/>
    <property type="molecule type" value="Genomic_DNA"/>
</dbReference>
<dbReference type="PROSITE" id="PS51686">
    <property type="entry name" value="SAM_MT_RSMB_NOP"/>
    <property type="match status" value="1"/>
</dbReference>
<dbReference type="SUPFAM" id="SSF48013">
    <property type="entry name" value="NusB-like"/>
    <property type="match status" value="1"/>
</dbReference>
<comment type="subcellular location">
    <subcellularLocation>
        <location evidence="2">Cytoplasm</location>
    </subcellularLocation>
</comment>
<evidence type="ECO:0000256" key="3">
    <source>
        <dbReference type="ARBA" id="ARBA00012140"/>
    </source>
</evidence>